<organism evidence="1 2">
    <name type="scientific">Acidithiobacillus thiooxidans</name>
    <name type="common">Thiobacillus thiooxidans</name>
    <dbReference type="NCBI Taxonomy" id="930"/>
    <lineage>
        <taxon>Bacteria</taxon>
        <taxon>Pseudomonadati</taxon>
        <taxon>Pseudomonadota</taxon>
        <taxon>Acidithiobacillia</taxon>
        <taxon>Acidithiobacillales</taxon>
        <taxon>Acidithiobacillaceae</taxon>
        <taxon>Acidithiobacillus</taxon>
    </lineage>
</organism>
<dbReference type="GeneID" id="60696236"/>
<sequence>MNHEELTQQIEKFAAIATRGCGQSDIVWGTLFHTNFDGWVEMMSVEDTEAAIAIAKQQGYYCEENDDELGSEYCCHGLTSDTCPCGCFEDPPELEQQQWDDYWEHQASLQTDADLHHI</sequence>
<dbReference type="RefSeq" id="WP_024895263.1">
    <property type="nucleotide sequence ID" value="NZ_JAWXYA010000001.1"/>
</dbReference>
<comment type="caution">
    <text evidence="1">The sequence shown here is derived from an EMBL/GenBank/DDBJ whole genome shotgun (WGS) entry which is preliminary data.</text>
</comment>
<dbReference type="EMBL" id="LWSA01000145">
    <property type="protein sequence ID" value="OCX72316.1"/>
    <property type="molecule type" value="Genomic_DNA"/>
</dbReference>
<reference evidence="1 2" key="1">
    <citation type="journal article" date="2016" name="Int. J. Mol. Sci.">
        <title>Comparative genomics of the extreme acidophile Acidithiobacillus thiooxidans reveals intraspecific divergence and niche adaptation.</title>
        <authorList>
            <person name="Zhang X."/>
            <person name="Feng X."/>
            <person name="Tao J."/>
            <person name="Ma L."/>
            <person name="Xiao Y."/>
            <person name="Liang Y."/>
            <person name="Liu X."/>
            <person name="Yin H."/>
        </authorList>
    </citation>
    <scope>NUCLEOTIDE SEQUENCE [LARGE SCALE GENOMIC DNA]</scope>
    <source>
        <strain evidence="1 2">A02</strain>
    </source>
</reference>
<protein>
    <recommendedName>
        <fullName evidence="3">Plasmid-related protein</fullName>
    </recommendedName>
</protein>
<dbReference type="AlphaFoldDB" id="A0A1C2I0H1"/>
<gene>
    <name evidence="1" type="ORF">A6P07_10140</name>
</gene>
<evidence type="ECO:0000313" key="2">
    <source>
        <dbReference type="Proteomes" id="UP000094893"/>
    </source>
</evidence>
<dbReference type="STRING" id="930.GCA_002079865_00385"/>
<evidence type="ECO:0000313" key="1">
    <source>
        <dbReference type="EMBL" id="OCX72316.1"/>
    </source>
</evidence>
<evidence type="ECO:0008006" key="3">
    <source>
        <dbReference type="Google" id="ProtNLM"/>
    </source>
</evidence>
<accession>A0A1C2I0H1</accession>
<name>A0A1C2I0H1_ACITH</name>
<dbReference type="Proteomes" id="UP000094893">
    <property type="component" value="Unassembled WGS sequence"/>
</dbReference>
<proteinExistence type="predicted"/>